<dbReference type="RefSeq" id="WP_047820191.1">
    <property type="nucleotide sequence ID" value="NZ_JACIEL010000005.1"/>
</dbReference>
<dbReference type="Gene3D" id="3.40.50.300">
    <property type="entry name" value="P-loop containing nucleotide triphosphate hydrolases"/>
    <property type="match status" value="2"/>
</dbReference>
<dbReference type="PATRIC" id="fig|1348774.3.peg.1076"/>
<dbReference type="STRING" id="1348774.AB433_05130"/>
<dbReference type="InterPro" id="IPR017871">
    <property type="entry name" value="ABC_transporter-like_CS"/>
</dbReference>
<dbReference type="SMART" id="SM00382">
    <property type="entry name" value="AAA"/>
    <property type="match status" value="2"/>
</dbReference>
<dbReference type="GO" id="GO:0005524">
    <property type="term" value="F:ATP binding"/>
    <property type="evidence" value="ECO:0007669"/>
    <property type="project" value="UniProtKB-KW"/>
</dbReference>
<organism evidence="1 2">
    <name type="scientific">Croceicoccus naphthovorans</name>
    <dbReference type="NCBI Taxonomy" id="1348774"/>
    <lineage>
        <taxon>Bacteria</taxon>
        <taxon>Pseudomonadati</taxon>
        <taxon>Pseudomonadota</taxon>
        <taxon>Alphaproteobacteria</taxon>
        <taxon>Sphingomonadales</taxon>
        <taxon>Erythrobacteraceae</taxon>
        <taxon>Croceicoccus</taxon>
    </lineage>
</organism>
<accession>A0A0G3XGI4</accession>
<dbReference type="InterPro" id="IPR027417">
    <property type="entry name" value="P-loop_NTPase"/>
</dbReference>
<dbReference type="EMBL" id="CP011770">
    <property type="protein sequence ID" value="AKM09503.1"/>
    <property type="molecule type" value="Genomic_DNA"/>
</dbReference>
<dbReference type="SUPFAM" id="SSF52540">
    <property type="entry name" value="P-loop containing nucleoside triphosphate hydrolases"/>
    <property type="match status" value="2"/>
</dbReference>
<keyword evidence="1" id="KW-0067">ATP-binding</keyword>
<keyword evidence="1" id="KW-0547">Nucleotide-binding</keyword>
<evidence type="ECO:0000313" key="1">
    <source>
        <dbReference type="EMBL" id="AKM09503.1"/>
    </source>
</evidence>
<dbReference type="InterPro" id="IPR003439">
    <property type="entry name" value="ABC_transporter-like_ATP-bd"/>
</dbReference>
<dbReference type="CDD" id="cd03230">
    <property type="entry name" value="ABC_DR_subfamily_A"/>
    <property type="match status" value="2"/>
</dbReference>
<name>A0A0G3XGI4_9SPHN</name>
<dbReference type="InterPro" id="IPR003593">
    <property type="entry name" value="AAA+_ATPase"/>
</dbReference>
<dbReference type="AlphaFoldDB" id="A0A0G3XGI4"/>
<dbReference type="PANTHER" id="PTHR43038">
    <property type="entry name" value="ATP-BINDING CASSETTE, SUB-FAMILY H, MEMBER 1"/>
    <property type="match status" value="1"/>
</dbReference>
<evidence type="ECO:0000313" key="2">
    <source>
        <dbReference type="Proteomes" id="UP000035287"/>
    </source>
</evidence>
<dbReference type="PANTHER" id="PTHR43038:SF3">
    <property type="entry name" value="ABC TRANSPORTER G FAMILY MEMBER 20 ISOFORM X1"/>
    <property type="match status" value="1"/>
</dbReference>
<dbReference type="KEGG" id="cna:AB433_05130"/>
<dbReference type="PROSITE" id="PS00211">
    <property type="entry name" value="ABC_TRANSPORTER_1"/>
    <property type="match status" value="1"/>
</dbReference>
<keyword evidence="2" id="KW-1185">Reference proteome</keyword>
<sequence length="571" mass="61411">MGEPVASASNLTKRFEGLDRPALDAVDLTIRPGVMTGLVGPDGAGKTTLIRILAGLADPDEGEVIVGGVPATEQDREVLGYMPQRFGLYEDLTVRENLDLYADLRALPVEERPDRLAMLLKFTDLALFQGRLAGKLSGGMKQKLGLACALIRKPALLLLDEPGVGVDPVSRRELWAMVQELADEGIGILWSTAYLDEAEKCETVFLLNEGRILASGPPQDLTDKIADRVLRYPVESDRRTVLRQALDNPAIIDGAVQGGSIRLLLAEGAEAPKPDAIDASGPSRKAIPRYEDAFIDLLGGGPGGSSELAQKYPHTPEHDRPAIEAKGLTKRFGDFTAAHDIRFTVPRGKVFGLLGPNGAGKSTTFKMLCGLLRPSEGTGAVDGYDLLTSGADARQSLGYMAQKFSLYGDLSVQQNLSFFAGAYGLGRAEAKAAVDDAIETFHLAQFLGSNAGMLPLGYKQRLALACAVLHRPPVLFLDEPTSGVDPIVRREFWNHINGLVERGVSVLVTTHFMDEAEYCDEIALIYRGEQIAIGSPDALKEDAGTGEASMEDAFIALIERSDAAREEREAA</sequence>
<dbReference type="PROSITE" id="PS50893">
    <property type="entry name" value="ABC_TRANSPORTER_2"/>
    <property type="match status" value="2"/>
</dbReference>
<gene>
    <name evidence="1" type="ORF">AB433_05130</name>
</gene>
<dbReference type="GO" id="GO:0016887">
    <property type="term" value="F:ATP hydrolysis activity"/>
    <property type="evidence" value="ECO:0007669"/>
    <property type="project" value="InterPro"/>
</dbReference>
<reference evidence="1 2" key="1">
    <citation type="submission" date="2015-06" db="EMBL/GenBank/DDBJ databases">
        <authorList>
            <person name="Zeng Y."/>
            <person name="Huang Y."/>
        </authorList>
    </citation>
    <scope>NUCLEOTIDE SEQUENCE [LARGE SCALE GENOMIC DNA]</scope>
    <source>
        <strain evidence="1 2">PQ-2</strain>
    </source>
</reference>
<dbReference type="OrthoDB" id="9805029at2"/>
<protein>
    <submittedName>
        <fullName evidence="1">Multidrug ABC transporter ATP-binding protein</fullName>
    </submittedName>
</protein>
<dbReference type="Proteomes" id="UP000035287">
    <property type="component" value="Chromosome"/>
</dbReference>
<dbReference type="Pfam" id="PF00005">
    <property type="entry name" value="ABC_tran"/>
    <property type="match status" value="2"/>
</dbReference>
<proteinExistence type="predicted"/>